<reference evidence="1" key="3">
    <citation type="submission" date="2020-12" db="UniProtKB">
        <authorList>
            <consortium name="EnsemblPlants"/>
        </authorList>
    </citation>
    <scope>IDENTIFICATION</scope>
</reference>
<sequence>MEVKFRYTLRYVFLKRQLNLPLILPYSFENASNLEIRVFSIFVIHTPSEISEHFEEYQLVKVRNHGKLENTYYNKEELNINRLRQIYNCTYSMQKIRWFLIKAYEELDMLEDSIKIL</sequence>
<dbReference type="Gramene" id="Pp3c12_11250V3.3">
    <property type="protein sequence ID" value="Pp3c12_11250V3.3"/>
    <property type="gene ID" value="Pp3c12_11250"/>
</dbReference>
<dbReference type="EMBL" id="ABEU02000012">
    <property type="status" value="NOT_ANNOTATED_CDS"/>
    <property type="molecule type" value="Genomic_DNA"/>
</dbReference>
<proteinExistence type="predicted"/>
<protein>
    <submittedName>
        <fullName evidence="1">Uncharacterized protein</fullName>
    </submittedName>
</protein>
<organism evidence="1 2">
    <name type="scientific">Physcomitrium patens</name>
    <name type="common">Spreading-leaved earth moss</name>
    <name type="synonym">Physcomitrella patens</name>
    <dbReference type="NCBI Taxonomy" id="3218"/>
    <lineage>
        <taxon>Eukaryota</taxon>
        <taxon>Viridiplantae</taxon>
        <taxon>Streptophyta</taxon>
        <taxon>Embryophyta</taxon>
        <taxon>Bryophyta</taxon>
        <taxon>Bryophytina</taxon>
        <taxon>Bryopsida</taxon>
        <taxon>Funariidae</taxon>
        <taxon>Funariales</taxon>
        <taxon>Funariaceae</taxon>
        <taxon>Physcomitrium</taxon>
    </lineage>
</organism>
<accession>A0A7I4AEJ9</accession>
<dbReference type="Proteomes" id="UP000006727">
    <property type="component" value="Chromosome 12"/>
</dbReference>
<evidence type="ECO:0000313" key="1">
    <source>
        <dbReference type="EnsemblPlants" id="Pp3c12_11250V3.3"/>
    </source>
</evidence>
<gene>
    <name evidence="1" type="primary">LOC112289563</name>
</gene>
<name>A0A7I4AEJ9_PHYPA</name>
<keyword evidence="2" id="KW-1185">Reference proteome</keyword>
<dbReference type="AlphaFoldDB" id="A0A7I4AEJ9"/>
<dbReference type="EnsemblPlants" id="Pp3c12_11250V3.3">
    <property type="protein sequence ID" value="Pp3c12_11250V3.3"/>
    <property type="gene ID" value="Pp3c12_11250"/>
</dbReference>
<evidence type="ECO:0000313" key="2">
    <source>
        <dbReference type="Proteomes" id="UP000006727"/>
    </source>
</evidence>
<reference evidence="1 2" key="2">
    <citation type="journal article" date="2018" name="Plant J.">
        <title>The Physcomitrella patens chromosome-scale assembly reveals moss genome structure and evolution.</title>
        <authorList>
            <person name="Lang D."/>
            <person name="Ullrich K.K."/>
            <person name="Murat F."/>
            <person name="Fuchs J."/>
            <person name="Jenkins J."/>
            <person name="Haas F.B."/>
            <person name="Piednoel M."/>
            <person name="Gundlach H."/>
            <person name="Van Bel M."/>
            <person name="Meyberg R."/>
            <person name="Vives C."/>
            <person name="Morata J."/>
            <person name="Symeonidi A."/>
            <person name="Hiss M."/>
            <person name="Muchero W."/>
            <person name="Kamisugi Y."/>
            <person name="Saleh O."/>
            <person name="Blanc G."/>
            <person name="Decker E.L."/>
            <person name="van Gessel N."/>
            <person name="Grimwood J."/>
            <person name="Hayes R.D."/>
            <person name="Graham S.W."/>
            <person name="Gunter L.E."/>
            <person name="McDaniel S.F."/>
            <person name="Hoernstein S.N.W."/>
            <person name="Larsson A."/>
            <person name="Li F.W."/>
            <person name="Perroud P.F."/>
            <person name="Phillips J."/>
            <person name="Ranjan P."/>
            <person name="Rokshar D.S."/>
            <person name="Rothfels C.J."/>
            <person name="Schneider L."/>
            <person name="Shu S."/>
            <person name="Stevenson D.W."/>
            <person name="Thummler F."/>
            <person name="Tillich M."/>
            <person name="Villarreal Aguilar J.C."/>
            <person name="Widiez T."/>
            <person name="Wong G.K."/>
            <person name="Wymore A."/>
            <person name="Zhang Y."/>
            <person name="Zimmer A.D."/>
            <person name="Quatrano R.S."/>
            <person name="Mayer K.F.X."/>
            <person name="Goodstein D."/>
            <person name="Casacuberta J.M."/>
            <person name="Vandepoele K."/>
            <person name="Reski R."/>
            <person name="Cuming A.C."/>
            <person name="Tuskan G.A."/>
            <person name="Maumus F."/>
            <person name="Salse J."/>
            <person name="Schmutz J."/>
            <person name="Rensing S.A."/>
        </authorList>
    </citation>
    <scope>NUCLEOTIDE SEQUENCE [LARGE SCALE GENOMIC DNA]</scope>
    <source>
        <strain evidence="1 2">cv. Gransden 2004</strain>
    </source>
</reference>
<reference evidence="1 2" key="1">
    <citation type="journal article" date="2008" name="Science">
        <title>The Physcomitrella genome reveals evolutionary insights into the conquest of land by plants.</title>
        <authorList>
            <person name="Rensing S."/>
            <person name="Lang D."/>
            <person name="Zimmer A."/>
            <person name="Terry A."/>
            <person name="Salamov A."/>
            <person name="Shapiro H."/>
            <person name="Nishiyama T."/>
            <person name="Perroud P.-F."/>
            <person name="Lindquist E."/>
            <person name="Kamisugi Y."/>
            <person name="Tanahashi T."/>
            <person name="Sakakibara K."/>
            <person name="Fujita T."/>
            <person name="Oishi K."/>
            <person name="Shin-I T."/>
            <person name="Kuroki Y."/>
            <person name="Toyoda A."/>
            <person name="Suzuki Y."/>
            <person name="Hashimoto A."/>
            <person name="Yamaguchi K."/>
            <person name="Sugano A."/>
            <person name="Kohara Y."/>
            <person name="Fujiyama A."/>
            <person name="Anterola A."/>
            <person name="Aoki S."/>
            <person name="Ashton N."/>
            <person name="Barbazuk W.B."/>
            <person name="Barker E."/>
            <person name="Bennetzen J."/>
            <person name="Bezanilla M."/>
            <person name="Blankenship R."/>
            <person name="Cho S.H."/>
            <person name="Dutcher S."/>
            <person name="Estelle M."/>
            <person name="Fawcett J.A."/>
            <person name="Gundlach H."/>
            <person name="Hanada K."/>
            <person name="Heyl A."/>
            <person name="Hicks K.A."/>
            <person name="Hugh J."/>
            <person name="Lohr M."/>
            <person name="Mayer K."/>
            <person name="Melkozernov A."/>
            <person name="Murata T."/>
            <person name="Nelson D."/>
            <person name="Pils B."/>
            <person name="Prigge M."/>
            <person name="Reiss B."/>
            <person name="Renner T."/>
            <person name="Rombauts S."/>
            <person name="Rushton P."/>
            <person name="Sanderfoot A."/>
            <person name="Schween G."/>
            <person name="Shiu S.-H."/>
            <person name="Stueber K."/>
            <person name="Theodoulou F.L."/>
            <person name="Tu H."/>
            <person name="Van de Peer Y."/>
            <person name="Verrier P.J."/>
            <person name="Waters E."/>
            <person name="Wood A."/>
            <person name="Yang L."/>
            <person name="Cove D."/>
            <person name="Cuming A."/>
            <person name="Hasebe M."/>
            <person name="Lucas S."/>
            <person name="Mishler D.B."/>
            <person name="Reski R."/>
            <person name="Grigoriev I."/>
            <person name="Quatrano R.S."/>
            <person name="Boore J.L."/>
        </authorList>
    </citation>
    <scope>NUCLEOTIDE SEQUENCE [LARGE SCALE GENOMIC DNA]</scope>
    <source>
        <strain evidence="1 2">cv. Gransden 2004</strain>
    </source>
</reference>